<dbReference type="PROSITE" id="PS50235">
    <property type="entry name" value="USP_3"/>
    <property type="match status" value="1"/>
</dbReference>
<comment type="similarity">
    <text evidence="1">Belongs to the peptidase C19 family.</text>
</comment>
<dbReference type="InterPro" id="IPR028889">
    <property type="entry name" value="USP"/>
</dbReference>
<feature type="compositionally biased region" description="Basic residues" evidence="2">
    <location>
        <begin position="233"/>
        <end position="249"/>
    </location>
</feature>
<feature type="region of interest" description="Disordered" evidence="2">
    <location>
        <begin position="1"/>
        <end position="51"/>
    </location>
</feature>
<dbReference type="Gene3D" id="3.30.2230.10">
    <property type="entry name" value="DUSP-like"/>
    <property type="match status" value="1"/>
</dbReference>
<dbReference type="EC" id="3.4.19.12" evidence="1"/>
<dbReference type="PROSITE" id="PS00972">
    <property type="entry name" value="USP_1"/>
    <property type="match status" value="1"/>
</dbReference>
<dbReference type="InterPro" id="IPR001394">
    <property type="entry name" value="Peptidase_C19_UCH"/>
</dbReference>
<keyword evidence="1" id="KW-0645">Protease</keyword>
<dbReference type="PROSITE" id="PS51283">
    <property type="entry name" value="DUSP"/>
    <property type="match status" value="2"/>
</dbReference>
<feature type="domain" description="DUSP" evidence="4">
    <location>
        <begin position="590"/>
        <end position="691"/>
    </location>
</feature>
<reference evidence="5" key="1">
    <citation type="submission" date="2021-01" db="EMBL/GenBank/DDBJ databases">
        <authorList>
            <person name="Corre E."/>
            <person name="Pelletier E."/>
            <person name="Niang G."/>
            <person name="Scheremetjew M."/>
            <person name="Finn R."/>
            <person name="Kale V."/>
            <person name="Holt S."/>
            <person name="Cochrane G."/>
            <person name="Meng A."/>
            <person name="Brown T."/>
            <person name="Cohen L."/>
        </authorList>
    </citation>
    <scope>NUCLEOTIDE SEQUENCE</scope>
    <source>
        <strain evidence="5">NY070348D</strain>
    </source>
</reference>
<dbReference type="PANTHER" id="PTHR21646">
    <property type="entry name" value="UBIQUITIN CARBOXYL-TERMINAL HYDROLASE"/>
    <property type="match status" value="1"/>
</dbReference>
<dbReference type="InterPro" id="IPR035927">
    <property type="entry name" value="DUSP-like_sf"/>
</dbReference>
<feature type="domain" description="DUSP" evidence="4">
    <location>
        <begin position="699"/>
        <end position="806"/>
    </location>
</feature>
<dbReference type="InterPro" id="IPR006615">
    <property type="entry name" value="Pept_C19_DUSP"/>
</dbReference>
<dbReference type="Gene3D" id="3.90.70.10">
    <property type="entry name" value="Cysteine proteinases"/>
    <property type="match status" value="1"/>
</dbReference>
<dbReference type="Pfam" id="PF00443">
    <property type="entry name" value="UCH"/>
    <property type="match status" value="1"/>
</dbReference>
<dbReference type="SMART" id="SM00695">
    <property type="entry name" value="DUSP"/>
    <property type="match status" value="1"/>
</dbReference>
<dbReference type="AlphaFoldDB" id="A0A7S2RQP1"/>
<gene>
    <name evidence="5" type="ORF">QSP1433_LOCUS5612</name>
</gene>
<keyword evidence="1" id="KW-0788">Thiol protease</keyword>
<feature type="compositionally biased region" description="Basic and acidic residues" evidence="2">
    <location>
        <begin position="8"/>
        <end position="22"/>
    </location>
</feature>
<dbReference type="EMBL" id="HBHK01009077">
    <property type="protein sequence ID" value="CAD9676969.1"/>
    <property type="molecule type" value="Transcribed_RNA"/>
</dbReference>
<accession>A0A7S2RQP1</accession>
<dbReference type="SUPFAM" id="SSF143791">
    <property type="entry name" value="DUSP-like"/>
    <property type="match status" value="1"/>
</dbReference>
<feature type="compositionally biased region" description="Basic and acidic residues" evidence="2">
    <location>
        <begin position="762"/>
        <end position="777"/>
    </location>
</feature>
<name>A0A7S2RQP1_9STRA</name>
<dbReference type="SUPFAM" id="SSF54001">
    <property type="entry name" value="Cysteine proteinases"/>
    <property type="match status" value="1"/>
</dbReference>
<proteinExistence type="inferred from homology"/>
<dbReference type="PROSITE" id="PS00973">
    <property type="entry name" value="USP_2"/>
    <property type="match status" value="1"/>
</dbReference>
<evidence type="ECO:0000256" key="2">
    <source>
        <dbReference type="SAM" id="MobiDB-lite"/>
    </source>
</evidence>
<sequence>MEDTQQGGDKETFAKGNVKEDELGGIDAGTDPGKDEVEQDGPGQGSATKSGIDMNVWEGPLKWTPSIAVGLANLGNTCYLNSIVQALLHCPSLVAFFSHNWPNIAPIEYHVGNRQRNDFTNDFSQLIRRVWSGGVNNERLQHYFNPMSVVKGVIRAVPEFRENGQQDAQEALNYILNNLHDELAICVPAEYNPARKVLLRLENEQREADRSHKSRKCSNSSVESMDTGTSVPVRKRKKRRSKFRMRGRHAKSDSKALAPAAVETLSVDDVEIHSDPKFKMDEDGDNEEEEDETEEYVFRQLKCEYLQSIISDTFQTLLVQRVMCRKCGYSSLSLEEYFEMSLALPSKAQLKELKRLDADDLDRSGSQREHGGSSGSLWGVFKNIKTMIGLESQVLSLRECLQGFFAPEQLQGDEQYYCEKCKSKQDAEKSHSFAHLPEVLCLNLKRFNRNLGGWSLNSYKNMTSVTYPLRNLDLSDFFYDKYGSQQEEASLLGGAFNVDGLTVNNTHAQESTSSSPESREDDRTLYDLFAVVRHSGGINGGHYIAYCKNPINLKWYEYDDDICSVIPENKVQSDDAYLLFYRKQKNIDSTSFEKKQGLTDKLKAEHALVAKDGENPIAFDHYISQYWTLKWDTLVNPGVCGAFDCCCPHGMLLPLVRGDVQYRLYRVSAEVWNLIDEMYGCGPHLESTETCEECLEKRNSLIERRENERRIIREARDPDNHYLIHNGWVRAWTNFINNGHELMGRGTWMGVRPPGKISNDTLLEKDGETPKPGKRKNTDYRFVNKEIWDFFLETYGGGPELYRKSQDLYGT</sequence>
<dbReference type="InterPro" id="IPR050185">
    <property type="entry name" value="Ub_carboxyl-term_hydrolase"/>
</dbReference>
<feature type="compositionally biased region" description="Polar residues" evidence="2">
    <location>
        <begin position="217"/>
        <end position="230"/>
    </location>
</feature>
<dbReference type="InterPro" id="IPR038765">
    <property type="entry name" value="Papain-like_cys_pep_sf"/>
</dbReference>
<dbReference type="GO" id="GO:0016579">
    <property type="term" value="P:protein deubiquitination"/>
    <property type="evidence" value="ECO:0007669"/>
    <property type="project" value="InterPro"/>
</dbReference>
<dbReference type="InterPro" id="IPR018200">
    <property type="entry name" value="USP_CS"/>
</dbReference>
<dbReference type="GO" id="GO:0006508">
    <property type="term" value="P:proteolysis"/>
    <property type="evidence" value="ECO:0007669"/>
    <property type="project" value="UniProtKB-KW"/>
</dbReference>
<feature type="region of interest" description="Disordered" evidence="2">
    <location>
        <begin position="758"/>
        <end position="777"/>
    </location>
</feature>
<dbReference type="CDD" id="cd02674">
    <property type="entry name" value="Peptidase_C19R"/>
    <property type="match status" value="1"/>
</dbReference>
<keyword evidence="1" id="KW-0378">Hydrolase</keyword>
<organism evidence="5">
    <name type="scientific">Mucochytrium quahogii</name>
    <dbReference type="NCBI Taxonomy" id="96639"/>
    <lineage>
        <taxon>Eukaryota</taxon>
        <taxon>Sar</taxon>
        <taxon>Stramenopiles</taxon>
        <taxon>Bigyra</taxon>
        <taxon>Labyrinthulomycetes</taxon>
        <taxon>Thraustochytrida</taxon>
        <taxon>Thraustochytriidae</taxon>
        <taxon>Mucochytrium</taxon>
    </lineage>
</organism>
<evidence type="ECO:0000313" key="5">
    <source>
        <dbReference type="EMBL" id="CAD9676969.1"/>
    </source>
</evidence>
<feature type="domain" description="USP" evidence="3">
    <location>
        <begin position="69"/>
        <end position="584"/>
    </location>
</feature>
<dbReference type="Pfam" id="PF06337">
    <property type="entry name" value="DUSP"/>
    <property type="match status" value="1"/>
</dbReference>
<evidence type="ECO:0000259" key="3">
    <source>
        <dbReference type="PROSITE" id="PS50235"/>
    </source>
</evidence>
<protein>
    <recommendedName>
        <fullName evidence="1">Ubiquitin carboxyl-terminal hydrolase</fullName>
        <ecNumber evidence="1">3.4.19.12</ecNumber>
    </recommendedName>
</protein>
<feature type="region of interest" description="Disordered" evidence="2">
    <location>
        <begin position="205"/>
        <end position="250"/>
    </location>
</feature>
<evidence type="ECO:0000256" key="1">
    <source>
        <dbReference type="RuleBase" id="RU366025"/>
    </source>
</evidence>
<dbReference type="GO" id="GO:0004843">
    <property type="term" value="F:cysteine-type deubiquitinase activity"/>
    <property type="evidence" value="ECO:0007669"/>
    <property type="project" value="UniProtKB-UniRule"/>
</dbReference>
<evidence type="ECO:0000259" key="4">
    <source>
        <dbReference type="PROSITE" id="PS51283"/>
    </source>
</evidence>
<comment type="catalytic activity">
    <reaction evidence="1">
        <text>Thiol-dependent hydrolysis of ester, thioester, amide, peptide and isopeptide bonds formed by the C-terminal Gly of ubiquitin (a 76-residue protein attached to proteins as an intracellular targeting signal).</text>
        <dbReference type="EC" id="3.4.19.12"/>
    </reaction>
</comment>
<keyword evidence="1" id="KW-0833">Ubl conjugation pathway</keyword>